<dbReference type="STRING" id="1408163.A0A0F4YY54"/>
<dbReference type="GO" id="GO:0008143">
    <property type="term" value="F:poly(A) binding"/>
    <property type="evidence" value="ECO:0007669"/>
    <property type="project" value="InterPro"/>
</dbReference>
<dbReference type="GO" id="GO:0043488">
    <property type="term" value="P:regulation of mRNA stability"/>
    <property type="evidence" value="ECO:0007669"/>
    <property type="project" value="InterPro"/>
</dbReference>
<evidence type="ECO:0000256" key="8">
    <source>
        <dbReference type="SAM" id="MobiDB-lite"/>
    </source>
</evidence>
<reference evidence="10 11" key="1">
    <citation type="submission" date="2015-04" db="EMBL/GenBank/DDBJ databases">
        <authorList>
            <person name="Heijne W.H."/>
            <person name="Fedorova N.D."/>
            <person name="Nierman W.C."/>
            <person name="Vollebregt A.W."/>
            <person name="Zhao Z."/>
            <person name="Wu L."/>
            <person name="Kumar M."/>
            <person name="Stam H."/>
            <person name="van den Berg M.A."/>
            <person name="Pel H.J."/>
        </authorList>
    </citation>
    <scope>NUCLEOTIDE SEQUENCE [LARGE SCALE GENOMIC DNA]</scope>
    <source>
        <strain evidence="10 11">CBS 393.64</strain>
    </source>
</reference>
<evidence type="ECO:0000313" key="11">
    <source>
        <dbReference type="Proteomes" id="UP000053958"/>
    </source>
</evidence>
<feature type="region of interest" description="Disordered" evidence="8">
    <location>
        <begin position="93"/>
        <end position="174"/>
    </location>
</feature>
<keyword evidence="7" id="KW-0539">Nucleus</keyword>
<dbReference type="GO" id="GO:0005634">
    <property type="term" value="C:nucleus"/>
    <property type="evidence" value="ECO:0007669"/>
    <property type="project" value="UniProtKB-SubCell"/>
</dbReference>
<protein>
    <submittedName>
        <fullName evidence="10">Nuclear polyadenylated RNA-binding protein Nab2</fullName>
    </submittedName>
</protein>
<dbReference type="InterPro" id="IPR040366">
    <property type="entry name" value="Nab2/ZC3H14"/>
</dbReference>
<feature type="region of interest" description="Disordered" evidence="8">
    <location>
        <begin position="313"/>
        <end position="351"/>
    </location>
</feature>
<evidence type="ECO:0000256" key="3">
    <source>
        <dbReference type="ARBA" id="ARBA00022723"/>
    </source>
</evidence>
<dbReference type="AlphaFoldDB" id="A0A0F4YY54"/>
<evidence type="ECO:0000313" key="10">
    <source>
        <dbReference type="EMBL" id="KKA23154.1"/>
    </source>
</evidence>
<gene>
    <name evidence="10" type="ORF">T310_2880</name>
</gene>
<evidence type="ECO:0000256" key="4">
    <source>
        <dbReference type="ARBA" id="ARBA00022737"/>
    </source>
</evidence>
<dbReference type="EMBL" id="LASV01000111">
    <property type="protein sequence ID" value="KKA23154.1"/>
    <property type="molecule type" value="Genomic_DNA"/>
</dbReference>
<evidence type="ECO:0000256" key="6">
    <source>
        <dbReference type="ARBA" id="ARBA00022833"/>
    </source>
</evidence>
<dbReference type="Pfam" id="PF22683">
    <property type="entry name" value="Nab2-like_zf-CCCH"/>
    <property type="match status" value="1"/>
</dbReference>
<keyword evidence="4" id="KW-0677">Repeat</keyword>
<dbReference type="Proteomes" id="UP000053958">
    <property type="component" value="Unassembled WGS sequence"/>
</dbReference>
<keyword evidence="3" id="KW-0479">Metal-binding</keyword>
<dbReference type="FunFam" id="4.10.1000.30:FF:000002">
    <property type="entry name" value="Nuclear polyadenylated RNA-binding protein Nab2"/>
    <property type="match status" value="1"/>
</dbReference>
<evidence type="ECO:0000259" key="9">
    <source>
        <dbReference type="Pfam" id="PF22683"/>
    </source>
</evidence>
<keyword evidence="11" id="KW-1185">Reference proteome</keyword>
<comment type="caution">
    <text evidence="10">The sequence shown here is derived from an EMBL/GenBank/DDBJ whole genome shotgun (WGS) entry which is preliminary data.</text>
</comment>
<feature type="compositionally biased region" description="Gly residues" evidence="8">
    <location>
        <begin position="219"/>
        <end position="239"/>
    </location>
</feature>
<dbReference type="Pfam" id="PF14608">
    <property type="entry name" value="zf-CCCH_2"/>
    <property type="match status" value="4"/>
</dbReference>
<dbReference type="GO" id="GO:0005737">
    <property type="term" value="C:cytoplasm"/>
    <property type="evidence" value="ECO:0007669"/>
    <property type="project" value="TreeGrafter"/>
</dbReference>
<comment type="subcellular location">
    <subcellularLocation>
        <location evidence="1">Nucleus</location>
    </subcellularLocation>
</comment>
<dbReference type="PANTHER" id="PTHR14738:SF29">
    <property type="entry name" value="ZINC FINGER CCCH DOMAIN-CONTAINING PROTEIN 14"/>
    <property type="match status" value="1"/>
</dbReference>
<name>A0A0F4YY54_RASE3</name>
<dbReference type="RefSeq" id="XP_013329766.1">
    <property type="nucleotide sequence ID" value="XM_013474312.1"/>
</dbReference>
<dbReference type="FunFam" id="1.10.340.40:FF:000001">
    <property type="entry name" value="Nuclear polyadenylated RNA-binding protein nab2"/>
    <property type="match status" value="1"/>
</dbReference>
<dbReference type="Gene3D" id="4.10.1000.30">
    <property type="match status" value="1"/>
</dbReference>
<evidence type="ECO:0000256" key="5">
    <source>
        <dbReference type="ARBA" id="ARBA00022771"/>
    </source>
</evidence>
<dbReference type="PANTHER" id="PTHR14738">
    <property type="entry name" value="ZINC FINGER CCCH DOMAIN-CONTAINING PROTEIN 14"/>
    <property type="match status" value="1"/>
</dbReference>
<proteinExistence type="inferred from homology"/>
<dbReference type="FunFam" id="4.10.1000.40:FF:000002">
    <property type="entry name" value="Nuclear polyadenylated RNA-binding protein Nab2"/>
    <property type="match status" value="1"/>
</dbReference>
<feature type="region of interest" description="Disordered" evidence="8">
    <location>
        <begin position="204"/>
        <end position="239"/>
    </location>
</feature>
<comment type="similarity">
    <text evidence="2">Belongs to the ZC3H14 family.</text>
</comment>
<dbReference type="InterPro" id="IPR055046">
    <property type="entry name" value="Nab2-like_Znf-CCCH"/>
</dbReference>
<keyword evidence="6" id="KW-0862">Zinc</keyword>
<organism evidence="10 11">
    <name type="scientific">Rasamsonia emersonii (strain ATCC 16479 / CBS 393.64 / IMI 116815)</name>
    <dbReference type="NCBI Taxonomy" id="1408163"/>
    <lineage>
        <taxon>Eukaryota</taxon>
        <taxon>Fungi</taxon>
        <taxon>Dikarya</taxon>
        <taxon>Ascomycota</taxon>
        <taxon>Pezizomycotina</taxon>
        <taxon>Eurotiomycetes</taxon>
        <taxon>Eurotiomycetidae</taxon>
        <taxon>Eurotiales</taxon>
        <taxon>Trichocomaceae</taxon>
        <taxon>Rasamsonia</taxon>
    </lineage>
</organism>
<dbReference type="InterPro" id="IPR043094">
    <property type="entry name" value="Nab2/ZC3H14_N_sf"/>
</dbReference>
<dbReference type="GO" id="GO:0008270">
    <property type="term" value="F:zinc ion binding"/>
    <property type="evidence" value="ECO:0007669"/>
    <property type="project" value="UniProtKB-KW"/>
</dbReference>
<dbReference type="GeneID" id="25315231"/>
<feature type="domain" description="Nab2-like CCCH zinc finger" evidence="9">
    <location>
        <begin position="461"/>
        <end position="480"/>
    </location>
</feature>
<sequence length="531" mass="57982">MPPVVTLGTPLAEALSNVVQPKLVEMGWSADGGEDSALTEYVILMLVNGKTQEQIAYELSNDLLNLGEGDTQALDFSRWLFEQVEILDKQINGASSTSEQPPSTQAIPSFNDQGNAPSQQNQQDAEMGEASGQGDSVYVYPSPLTPCKSLTNRDWTRPTGPRAMRNGRQGGRGRLLGQINKNMERSGDSMLHRVRAQPGLGRINSHARDFHKGPRGPHGRMGQGRQMGGMGHGMQGGQMQGSPAGNIMQMSPENQMQLMALLEEQARMMAQLMPGFMPPAVNPNFQQGAQGQQGKSLFERVEQPQRNKGGDFAARAAQNGISVKKPDEQTAPDGEMDTTADQTQKDGEKGEVNTDTVCRYNLRCTKKDCPYAHQSPAAPEGILVDVTDTCPFGPACKNKKCTGRHPSPALKQAHQAEEVCRFFPHCANPHCPFKHPSMPLCRNGADCNVPGCKFTHLTTPCKFHPCLNRNCPYKHKEGQKGNFADKVWVADDKKEKTHVSERKFVADENAEEELIKPGAAPEGSQGQELIT</sequence>
<feature type="region of interest" description="Disordered" evidence="8">
    <location>
        <begin position="506"/>
        <end position="531"/>
    </location>
</feature>
<dbReference type="OrthoDB" id="438553at2759"/>
<keyword evidence="5" id="KW-0863">Zinc-finger</keyword>
<dbReference type="Gene3D" id="4.10.1000.40">
    <property type="match status" value="1"/>
</dbReference>
<accession>A0A0F4YY54</accession>
<evidence type="ECO:0000256" key="7">
    <source>
        <dbReference type="ARBA" id="ARBA00023242"/>
    </source>
</evidence>
<dbReference type="Gene3D" id="1.10.340.40">
    <property type="entry name" value="Nuclear abundant poly(A) RNA-bind protein 2, N-terminal domain"/>
    <property type="match status" value="1"/>
</dbReference>
<feature type="compositionally biased region" description="Polar residues" evidence="8">
    <location>
        <begin position="93"/>
        <end position="124"/>
    </location>
</feature>
<evidence type="ECO:0000256" key="1">
    <source>
        <dbReference type="ARBA" id="ARBA00004123"/>
    </source>
</evidence>
<evidence type="ECO:0000256" key="2">
    <source>
        <dbReference type="ARBA" id="ARBA00008423"/>
    </source>
</evidence>